<feature type="compositionally biased region" description="Low complexity" evidence="1">
    <location>
        <begin position="22"/>
        <end position="37"/>
    </location>
</feature>
<gene>
    <name evidence="3" type="ORF">SAMN06265337_3526</name>
</gene>
<protein>
    <submittedName>
        <fullName evidence="3">Uncharacterized protein</fullName>
    </submittedName>
</protein>
<reference evidence="4" key="1">
    <citation type="submission" date="2017-06" db="EMBL/GenBank/DDBJ databases">
        <authorList>
            <person name="Varghese N."/>
            <person name="Submissions S."/>
        </authorList>
    </citation>
    <scope>NUCLEOTIDE SEQUENCE [LARGE SCALE GENOMIC DNA]</scope>
    <source>
        <strain evidence="4">DSM 11116</strain>
    </source>
</reference>
<organism evidence="3 4">
    <name type="scientific">Hymenobacter gelipurpurascens</name>
    <dbReference type="NCBI Taxonomy" id="89968"/>
    <lineage>
        <taxon>Bacteria</taxon>
        <taxon>Pseudomonadati</taxon>
        <taxon>Bacteroidota</taxon>
        <taxon>Cytophagia</taxon>
        <taxon>Cytophagales</taxon>
        <taxon>Hymenobacteraceae</taxon>
        <taxon>Hymenobacter</taxon>
    </lineage>
</organism>
<evidence type="ECO:0000313" key="4">
    <source>
        <dbReference type="Proteomes" id="UP000198131"/>
    </source>
</evidence>
<keyword evidence="4" id="KW-1185">Reference proteome</keyword>
<keyword evidence="2" id="KW-0732">Signal</keyword>
<feature type="region of interest" description="Disordered" evidence="1">
    <location>
        <begin position="22"/>
        <end position="89"/>
    </location>
</feature>
<name>A0A212UEP2_9BACT</name>
<feature type="chain" id="PRO_5012871901" evidence="2">
    <location>
        <begin position="24"/>
        <end position="89"/>
    </location>
</feature>
<evidence type="ECO:0000313" key="3">
    <source>
        <dbReference type="EMBL" id="SNC76715.1"/>
    </source>
</evidence>
<sequence>MKKHLLCLIAAGALGGLSLAAQAQTTPGSKPKTPPTKQASTSAGKGTVSKAPAAKGTYAIKDTTAFNRKFRRSSRPSSLPVPIPARPVQ</sequence>
<dbReference type="EMBL" id="FYEW01000002">
    <property type="protein sequence ID" value="SNC76715.1"/>
    <property type="molecule type" value="Genomic_DNA"/>
</dbReference>
<accession>A0A212UEP2</accession>
<feature type="compositionally biased region" description="Pro residues" evidence="1">
    <location>
        <begin position="79"/>
        <end position="89"/>
    </location>
</feature>
<dbReference type="Proteomes" id="UP000198131">
    <property type="component" value="Unassembled WGS sequence"/>
</dbReference>
<dbReference type="AlphaFoldDB" id="A0A212UEP2"/>
<dbReference type="RefSeq" id="WP_088844779.1">
    <property type="nucleotide sequence ID" value="NZ_FYEW01000002.1"/>
</dbReference>
<evidence type="ECO:0000256" key="2">
    <source>
        <dbReference type="SAM" id="SignalP"/>
    </source>
</evidence>
<evidence type="ECO:0000256" key="1">
    <source>
        <dbReference type="SAM" id="MobiDB-lite"/>
    </source>
</evidence>
<feature type="signal peptide" evidence="2">
    <location>
        <begin position="1"/>
        <end position="23"/>
    </location>
</feature>
<proteinExistence type="predicted"/>